<dbReference type="VEuPathDB" id="TriTrypDB:Lsey_0162_0040"/>
<dbReference type="InterPro" id="IPR016024">
    <property type="entry name" value="ARM-type_fold"/>
</dbReference>
<organism evidence="3 4">
    <name type="scientific">Leptomonas seymouri</name>
    <dbReference type="NCBI Taxonomy" id="5684"/>
    <lineage>
        <taxon>Eukaryota</taxon>
        <taxon>Discoba</taxon>
        <taxon>Euglenozoa</taxon>
        <taxon>Kinetoplastea</taxon>
        <taxon>Metakinetoplastina</taxon>
        <taxon>Trypanosomatida</taxon>
        <taxon>Trypanosomatidae</taxon>
        <taxon>Leishmaniinae</taxon>
        <taxon>Leptomonas</taxon>
    </lineage>
</organism>
<dbReference type="OMA" id="RFLMMDL"/>
<evidence type="ECO:0000313" key="3">
    <source>
        <dbReference type="EMBL" id="KPI85836.1"/>
    </source>
</evidence>
<accession>A0A0N0P4Y5</accession>
<dbReference type="Proteomes" id="UP000038009">
    <property type="component" value="Unassembled WGS sequence"/>
</dbReference>
<feature type="compositionally biased region" description="Polar residues" evidence="1">
    <location>
        <begin position="813"/>
        <end position="825"/>
    </location>
</feature>
<comment type="caution">
    <text evidence="3">The sequence shown here is derived from an EMBL/GenBank/DDBJ whole genome shotgun (WGS) entry which is preliminary data.</text>
</comment>
<dbReference type="OrthoDB" id="514777at2759"/>
<dbReference type="GO" id="GO:0003729">
    <property type="term" value="F:mRNA binding"/>
    <property type="evidence" value="ECO:0007669"/>
    <property type="project" value="TreeGrafter"/>
</dbReference>
<dbReference type="PANTHER" id="PTHR23253:SF73">
    <property type="entry name" value="MIF4G DOMAIN-CONTAINING PROTEIN"/>
    <property type="match status" value="1"/>
</dbReference>
<dbReference type="Pfam" id="PF02854">
    <property type="entry name" value="MIF4G"/>
    <property type="match status" value="1"/>
</dbReference>
<evidence type="ECO:0000256" key="1">
    <source>
        <dbReference type="SAM" id="MobiDB-lite"/>
    </source>
</evidence>
<proteinExistence type="predicted"/>
<evidence type="ECO:0000313" key="4">
    <source>
        <dbReference type="Proteomes" id="UP000038009"/>
    </source>
</evidence>
<dbReference type="PANTHER" id="PTHR23253">
    <property type="entry name" value="EUKARYOTIC TRANSLATION INITIATION FACTOR 4 GAMMA"/>
    <property type="match status" value="1"/>
</dbReference>
<dbReference type="InterPro" id="IPR003890">
    <property type="entry name" value="MIF4G-like_typ-3"/>
</dbReference>
<dbReference type="GO" id="GO:0003743">
    <property type="term" value="F:translation initiation factor activity"/>
    <property type="evidence" value="ECO:0007669"/>
    <property type="project" value="TreeGrafter"/>
</dbReference>
<dbReference type="EMBL" id="LJSK01000162">
    <property type="protein sequence ID" value="KPI85836.1"/>
    <property type="molecule type" value="Genomic_DNA"/>
</dbReference>
<dbReference type="SUPFAM" id="SSF48371">
    <property type="entry name" value="ARM repeat"/>
    <property type="match status" value="1"/>
</dbReference>
<evidence type="ECO:0000259" key="2">
    <source>
        <dbReference type="SMART" id="SM00543"/>
    </source>
</evidence>
<feature type="region of interest" description="Disordered" evidence="1">
    <location>
        <begin position="796"/>
        <end position="825"/>
    </location>
</feature>
<name>A0A0N0P4Y5_LEPSE</name>
<dbReference type="Gene3D" id="1.25.40.180">
    <property type="match status" value="1"/>
</dbReference>
<feature type="domain" description="MIF4G" evidence="2">
    <location>
        <begin position="199"/>
        <end position="433"/>
    </location>
</feature>
<reference evidence="3 4" key="1">
    <citation type="journal article" date="2015" name="PLoS Pathog.">
        <title>Leptomonas seymouri: Adaptations to the Dixenous Life Cycle Analyzed by Genome Sequencing, Transcriptome Profiling and Co-infection with Leishmania donovani.</title>
        <authorList>
            <person name="Kraeva N."/>
            <person name="Butenko A."/>
            <person name="Hlavacova J."/>
            <person name="Kostygov A."/>
            <person name="Myskova J."/>
            <person name="Grybchuk D."/>
            <person name="Lestinova T."/>
            <person name="Votypka J."/>
            <person name="Volf P."/>
            <person name="Opperdoes F."/>
            <person name="Flegontov P."/>
            <person name="Lukes J."/>
            <person name="Yurchenko V."/>
        </authorList>
    </citation>
    <scope>NUCLEOTIDE SEQUENCE [LARGE SCALE GENOMIC DNA]</scope>
    <source>
        <strain evidence="3 4">ATCC 30220</strain>
    </source>
</reference>
<gene>
    <name evidence="3" type="ORF">ABL78_5090</name>
</gene>
<feature type="region of interest" description="Disordered" evidence="1">
    <location>
        <begin position="49"/>
        <end position="82"/>
    </location>
</feature>
<dbReference type="GO" id="GO:0016281">
    <property type="term" value="C:eukaryotic translation initiation factor 4F complex"/>
    <property type="evidence" value="ECO:0007669"/>
    <property type="project" value="TreeGrafter"/>
</dbReference>
<keyword evidence="4" id="KW-1185">Reference proteome</keyword>
<dbReference type="AlphaFoldDB" id="A0A0N0P4Y5"/>
<dbReference type="FunFam" id="1.25.40.180:FF:000086">
    <property type="entry name" value="Eukaryotic initiation factor 4a, putative"/>
    <property type="match status" value="1"/>
</dbReference>
<dbReference type="SMART" id="SM00543">
    <property type="entry name" value="MIF4G"/>
    <property type="match status" value="1"/>
</dbReference>
<protein>
    <recommendedName>
        <fullName evidence="2">MIF4G domain-containing protein</fullName>
    </recommendedName>
</protein>
<sequence length="1017" mass="113375">MLMETQNVRSLIERERRTESIFRPPKLVKSLPPHKKALTATARPWYPTGAAVDKKPLTPPRPILSPPTALGHSPDTKPQAAPELSPLAVMSPQSSTGHPFSPLSNRVHTCFHSFTDEATEVKVYPVDMFMSVRKDASHTPHGVLRWCVQQYLEVPTLKVPKHLQLSMNDVLNSEDGVSRGALGSGLKGKTRAKPVRMVHHKVMSVLSRITPQKYDDLLEELLQLPLRQSNEGELHEVVKVFFDKAVQEPEYSSLYARLFSELCAMKESERELEAELRDRLFCNRINRELLRTCDDEFRRPIELTADEKVDRTTGKPYSDEEVDMKRTRLKNRLVGNIKFVGELFNIDLVTDTVIESIFKLLVDNVNPVNPVEREDYVFEVFAILVKTVATVFKERRPYVLARYLGVAKSVEISHPRPRIRFLMMDLSDLNMKQGWVSSEQVKREADSCDDMQRPGSMKRVDSVASASFLQSSIMGVGEENITQRNEIAPPRSNSASCCGSSGFNANIVPQLPNISSSNSLSRPYVAPKSSSQSTFYVKTNSITPMSTVVAPERQLPPSAAFSHPAPAMSPSRSMIDGALPHPPRGRPLNAGVTEVVNIQDVSLQLMQSFNDPKERQTVLHCIGEMSLKNKVLCLTWWLRQAATDTSRFKERQHVTHLLSSLLTSSPSFQPNDLMAAIIEWTRFDIEKAEFHQCPRMFENIGHMIQYCYAADVARLPNIAGVRNLLHLGLFNVMLHDLTTCNGTDQMVTLAKSAATIGGAVLNNVTDPATDAATLRVALQCHFRPLPYFLSVSNISESGIPGTPPRSRTPTTPNLRNSPLAESSTSVGHYDPLSQCMSFQKIADDAQFIVLRCARTDAGERAREWRDKVVNLAIADVGNRSTVSQLVQLAKVIGALLACSTVSVNGSNLLSSAEVDEVVSEILKRRPGPLFQAIAAMEVIMHHTLSLYGSNPRKSVRVKQLRLMYARWCTQSILDKSVVMDLLRSLHDPETGSDVYAVYHNALVDAELPWASVLTYLS</sequence>